<accession>A0ABP8NDA9</accession>
<name>A0ABP8NDA9_9BACT</name>
<dbReference type="InterPro" id="IPR046535">
    <property type="entry name" value="DUF6600"/>
</dbReference>
<dbReference type="Pfam" id="PF20245">
    <property type="entry name" value="DUF6600"/>
    <property type="match status" value="1"/>
</dbReference>
<evidence type="ECO:0000313" key="2">
    <source>
        <dbReference type="EMBL" id="GAA4465426.1"/>
    </source>
</evidence>
<dbReference type="Proteomes" id="UP001501175">
    <property type="component" value="Unassembled WGS sequence"/>
</dbReference>
<keyword evidence="3" id="KW-1185">Reference proteome</keyword>
<feature type="compositionally biased region" description="Basic and acidic residues" evidence="1">
    <location>
        <begin position="348"/>
        <end position="357"/>
    </location>
</feature>
<gene>
    <name evidence="2" type="ORF">GCM10023189_46040</name>
</gene>
<proteinExistence type="predicted"/>
<organism evidence="2 3">
    <name type="scientific">Nibrella saemangeumensis</name>
    <dbReference type="NCBI Taxonomy" id="1084526"/>
    <lineage>
        <taxon>Bacteria</taxon>
        <taxon>Pseudomonadati</taxon>
        <taxon>Bacteroidota</taxon>
        <taxon>Cytophagia</taxon>
        <taxon>Cytophagales</taxon>
        <taxon>Spirosomataceae</taxon>
        <taxon>Nibrella</taxon>
    </lineage>
</organism>
<feature type="compositionally biased region" description="Polar residues" evidence="1">
    <location>
        <begin position="287"/>
        <end position="331"/>
    </location>
</feature>
<comment type="caution">
    <text evidence="2">The sequence shown here is derived from an EMBL/GenBank/DDBJ whole genome shotgun (WGS) entry which is preliminary data.</text>
</comment>
<feature type="compositionally biased region" description="Gly residues" evidence="1">
    <location>
        <begin position="394"/>
        <end position="403"/>
    </location>
</feature>
<feature type="compositionally biased region" description="Basic and acidic residues" evidence="1">
    <location>
        <begin position="415"/>
        <end position="424"/>
    </location>
</feature>
<protein>
    <submittedName>
        <fullName evidence="2">Uncharacterized protein</fullName>
    </submittedName>
</protein>
<evidence type="ECO:0000313" key="3">
    <source>
        <dbReference type="Proteomes" id="UP001501175"/>
    </source>
</evidence>
<dbReference type="EMBL" id="BAABHD010000079">
    <property type="protein sequence ID" value="GAA4465426.1"/>
    <property type="molecule type" value="Genomic_DNA"/>
</dbReference>
<evidence type="ECO:0000256" key="1">
    <source>
        <dbReference type="SAM" id="MobiDB-lite"/>
    </source>
</evidence>
<feature type="region of interest" description="Disordered" evidence="1">
    <location>
        <begin position="229"/>
        <end position="451"/>
    </location>
</feature>
<reference evidence="3" key="1">
    <citation type="journal article" date="2019" name="Int. J. Syst. Evol. Microbiol.">
        <title>The Global Catalogue of Microorganisms (GCM) 10K type strain sequencing project: providing services to taxonomists for standard genome sequencing and annotation.</title>
        <authorList>
            <consortium name="The Broad Institute Genomics Platform"/>
            <consortium name="The Broad Institute Genome Sequencing Center for Infectious Disease"/>
            <person name="Wu L."/>
            <person name="Ma J."/>
        </authorList>
    </citation>
    <scope>NUCLEOTIDE SEQUENCE [LARGE SCALE GENOMIC DNA]</scope>
    <source>
        <strain evidence="3">JCM 17927</strain>
    </source>
</reference>
<sequence length="451" mass="51976">MQGVAQPGYGQYGPDPYDYDQPYGNPSGDFYDELAPYGQWMDHPNYGPVWTPRVDRNFQPYATNGHWVVTEYGNTWVSDYAWGWGPFHYGRWFFDDYYGWTWVPGNEWGPAWVSWRSGGGYYGWAPLGPGVNINVNINIPARHWVFVPQMYITSPRLYNYCVPRPQVVRIYNNTTIINNVYRSNNRAYVYGPYRNELEYVTRSRVPVYRIDNMNRPGRPVVRDGYVGLYRPSIRNNGNYRSNRRDNNYPGYGTTRPDNRSNSGNRYPDTPDRYSRGNAYPDPYGNNRGRSSVDDSPSTNREYNGTYNRQNSRGQYTQPEVAQPSDNRTNPFGGSRAEPRNYPDQYNRNQDRRTRSDETTVNPQSQVERPRSRFENYGGSMQPQQRSETNDRQGLGSGGIQGGRRGAEMPQPQARPDVHIQRDRPQPQVEQPAAGQSNEQPGGLRGGRRGPN</sequence>